<keyword evidence="2" id="KW-1185">Reference proteome</keyword>
<evidence type="ECO:0000313" key="2">
    <source>
        <dbReference type="Proteomes" id="UP000292347"/>
    </source>
</evidence>
<evidence type="ECO:0000313" key="1">
    <source>
        <dbReference type="EMBL" id="RXZ29879.1"/>
    </source>
</evidence>
<proteinExistence type="predicted"/>
<name>A0A4V1QNL9_9SPHN</name>
<organism evidence="1 2">
    <name type="scientific">Sphingomonas desiccabilis</name>
    <dbReference type="NCBI Taxonomy" id="429134"/>
    <lineage>
        <taxon>Bacteria</taxon>
        <taxon>Pseudomonadati</taxon>
        <taxon>Pseudomonadota</taxon>
        <taxon>Alphaproteobacteria</taxon>
        <taxon>Sphingomonadales</taxon>
        <taxon>Sphingomonadaceae</taxon>
        <taxon>Sphingomonas</taxon>
    </lineage>
</organism>
<comment type="caution">
    <text evidence="1">The sequence shown here is derived from an EMBL/GenBank/DDBJ whole genome shotgun (WGS) entry which is preliminary data.</text>
</comment>
<gene>
    <name evidence="1" type="ORF">EO081_16165</name>
</gene>
<dbReference type="OrthoDB" id="996425at2"/>
<dbReference type="Proteomes" id="UP000292347">
    <property type="component" value="Unassembled WGS sequence"/>
</dbReference>
<evidence type="ECO:0008006" key="3">
    <source>
        <dbReference type="Google" id="ProtNLM"/>
    </source>
</evidence>
<reference evidence="1 2" key="1">
    <citation type="submission" date="2019-01" db="EMBL/GenBank/DDBJ databases">
        <title>Sphingomonas mucosissima sp. nov. and Sphingomonas desiccabilis sp. nov., from biological soil crusts in the Colorado Plateau, USA.</title>
        <authorList>
            <person name="Zhu D."/>
        </authorList>
    </citation>
    <scope>NUCLEOTIDE SEQUENCE [LARGE SCALE GENOMIC DNA]</scope>
    <source>
        <strain evidence="1 2">CP1D</strain>
    </source>
</reference>
<dbReference type="EMBL" id="SDPT01000004">
    <property type="protein sequence ID" value="RXZ29879.1"/>
    <property type="molecule type" value="Genomic_DNA"/>
</dbReference>
<dbReference type="RefSeq" id="WP_129343451.1">
    <property type="nucleotide sequence ID" value="NZ_JACIDD010000004.1"/>
</dbReference>
<sequence>MNAIAYAAVLLAAALSCSSSTNATAAADDRWVTWRNARFAFSICYPEALFPDRRESPQGHAIVLESKDSAQLIAAGTHYTRATLAEPIRMEKERLTHIALVAGGRDLTNGDTWFVVSGTRVDQILYTKAIRSGDRLIAFRFRYPQSLSERYAPIVERISNCLQSSAF</sequence>
<protein>
    <recommendedName>
        <fullName evidence="3">DUF1795 domain-containing protein</fullName>
    </recommendedName>
</protein>
<accession>A0A4V1QNL9</accession>
<dbReference type="AlphaFoldDB" id="A0A4V1QNL9"/>